<evidence type="ECO:0000313" key="2">
    <source>
        <dbReference type="Proteomes" id="UP000198211"/>
    </source>
</evidence>
<comment type="caution">
    <text evidence="1">The sequence shown here is derived from an EMBL/GenBank/DDBJ whole genome shotgun (WGS) entry which is preliminary data.</text>
</comment>
<protein>
    <recommendedName>
        <fullName evidence="3">FYVE-type domain-containing protein</fullName>
    </recommendedName>
</protein>
<dbReference type="EMBL" id="NBNE01021731">
    <property type="protein sequence ID" value="OWY90849.1"/>
    <property type="molecule type" value="Genomic_DNA"/>
</dbReference>
<gene>
    <name evidence="1" type="ORF">PHMEG_00040834</name>
</gene>
<accession>A0A225UFE7</accession>
<dbReference type="STRING" id="4795.A0A225UFE7"/>
<evidence type="ECO:0000313" key="1">
    <source>
        <dbReference type="EMBL" id="OWY90849.1"/>
    </source>
</evidence>
<feature type="non-terminal residue" evidence="1">
    <location>
        <position position="1"/>
    </location>
</feature>
<evidence type="ECO:0008006" key="3">
    <source>
        <dbReference type="Google" id="ProtNLM"/>
    </source>
</evidence>
<keyword evidence="2" id="KW-1185">Reference proteome</keyword>
<dbReference type="PANTHER" id="PTHR13510">
    <property type="entry name" value="FYVE-FINGER-CONTAINING RAB5 EFFECTOR PROTEIN RABENOSYN-5-RELATED"/>
    <property type="match status" value="1"/>
</dbReference>
<reference evidence="2" key="1">
    <citation type="submission" date="2017-03" db="EMBL/GenBank/DDBJ databases">
        <title>Phytopthora megakarya and P. palmivora, two closely related causual agents of cacao black pod achieved similar genome size and gene model numbers by different mechanisms.</title>
        <authorList>
            <person name="Ali S."/>
            <person name="Shao J."/>
            <person name="Larry D.J."/>
            <person name="Kronmiller B."/>
            <person name="Shen D."/>
            <person name="Strem M.D."/>
            <person name="Melnick R.L."/>
            <person name="Guiltinan M.J."/>
            <person name="Tyler B.M."/>
            <person name="Meinhardt L.W."/>
            <person name="Bailey B.A."/>
        </authorList>
    </citation>
    <scope>NUCLEOTIDE SEQUENCE [LARGE SCALE GENOMIC DNA]</scope>
    <source>
        <strain evidence="2">zdho120</strain>
    </source>
</reference>
<dbReference type="InterPro" id="IPR052727">
    <property type="entry name" value="Rab4/Rab5_effector"/>
</dbReference>
<name>A0A225UFE7_9STRA</name>
<dbReference type="Proteomes" id="UP000198211">
    <property type="component" value="Unassembled WGS sequence"/>
</dbReference>
<dbReference type="AlphaFoldDB" id="A0A225UFE7"/>
<dbReference type="PANTHER" id="PTHR13510:SF44">
    <property type="entry name" value="RABENOSYN-5"/>
    <property type="match status" value="1"/>
</dbReference>
<organism evidence="1 2">
    <name type="scientific">Phytophthora megakarya</name>
    <dbReference type="NCBI Taxonomy" id="4795"/>
    <lineage>
        <taxon>Eukaryota</taxon>
        <taxon>Sar</taxon>
        <taxon>Stramenopiles</taxon>
        <taxon>Oomycota</taxon>
        <taxon>Peronosporomycetes</taxon>
        <taxon>Peronosporales</taxon>
        <taxon>Peronosporaceae</taxon>
        <taxon>Phytophthora</taxon>
    </lineage>
</organism>
<proteinExistence type="predicted"/>
<dbReference type="OrthoDB" id="117111at2759"/>
<sequence length="131" mass="14368">KLGFMLDRRYQESKMNGAPNRKSVCVTCSAPITSRRIGDFGKSNSTCKLCFGFVCSACKITQKLSFCDADLLLSQRKVTFCKGCFSEVSRMSATDIARASLLSKKRIHDTSSVDTAFSSIGNSTELSYCSQ</sequence>